<feature type="transmembrane region" description="Helical" evidence="2">
    <location>
        <begin position="200"/>
        <end position="221"/>
    </location>
</feature>
<organism evidence="3 4">
    <name type="scientific">Zalerion maritima</name>
    <dbReference type="NCBI Taxonomy" id="339359"/>
    <lineage>
        <taxon>Eukaryota</taxon>
        <taxon>Fungi</taxon>
        <taxon>Dikarya</taxon>
        <taxon>Ascomycota</taxon>
        <taxon>Pezizomycotina</taxon>
        <taxon>Sordariomycetes</taxon>
        <taxon>Lulworthiomycetidae</taxon>
        <taxon>Lulworthiales</taxon>
        <taxon>Lulworthiaceae</taxon>
        <taxon>Zalerion</taxon>
    </lineage>
</organism>
<proteinExistence type="predicted"/>
<keyword evidence="2" id="KW-0472">Membrane</keyword>
<reference evidence="3" key="1">
    <citation type="submission" date="2022-07" db="EMBL/GenBank/DDBJ databases">
        <title>Draft genome sequence of Zalerion maritima ATCC 34329, a (micro)plastics degrading marine fungus.</title>
        <authorList>
            <person name="Paco A."/>
            <person name="Goncalves M.F.M."/>
            <person name="Rocha-Santos T.A.P."/>
            <person name="Alves A."/>
        </authorList>
    </citation>
    <scope>NUCLEOTIDE SEQUENCE</scope>
    <source>
        <strain evidence="3">ATCC 34329</strain>
    </source>
</reference>
<feature type="transmembrane region" description="Helical" evidence="2">
    <location>
        <begin position="164"/>
        <end position="185"/>
    </location>
</feature>
<feature type="region of interest" description="Disordered" evidence="1">
    <location>
        <begin position="1"/>
        <end position="24"/>
    </location>
</feature>
<gene>
    <name evidence="3" type="ORF">MKZ38_003640</name>
</gene>
<comment type="caution">
    <text evidence="3">The sequence shown here is derived from an EMBL/GenBank/DDBJ whole genome shotgun (WGS) entry which is preliminary data.</text>
</comment>
<keyword evidence="2" id="KW-0812">Transmembrane</keyword>
<accession>A0AAD5RN78</accession>
<sequence>MAQVNTDEPKSSGGSGPAPASAYSHPYRANNVTSTDLITRKGSSVILMVLLYTAATPFSPITWFVDMPGTWMLDRLFAGFILFIAIYFQWRIASLTSVVYVHSPSVDGGRQTLRNGRLEASGGGEIMYMWQPSNYWPFALCEFFLLCVAEYYDGPFIFGYDSDFLRKAIIFVVLGGLWTIGWAATPQGTKTWAWEQIKGLMFWMILNEIMSSLPGGVGSNPRMRRARQQRRF</sequence>
<dbReference type="EMBL" id="JAKWBI020000216">
    <property type="protein sequence ID" value="KAJ2898820.1"/>
    <property type="molecule type" value="Genomic_DNA"/>
</dbReference>
<evidence type="ECO:0000256" key="1">
    <source>
        <dbReference type="SAM" id="MobiDB-lite"/>
    </source>
</evidence>
<protein>
    <submittedName>
        <fullName evidence="3">Uncharacterized protein</fullName>
    </submittedName>
</protein>
<feature type="transmembrane region" description="Helical" evidence="2">
    <location>
        <begin position="45"/>
        <end position="65"/>
    </location>
</feature>
<evidence type="ECO:0000313" key="3">
    <source>
        <dbReference type="EMBL" id="KAJ2898820.1"/>
    </source>
</evidence>
<keyword evidence="2" id="KW-1133">Transmembrane helix</keyword>
<feature type="transmembrane region" description="Helical" evidence="2">
    <location>
        <begin position="72"/>
        <end position="90"/>
    </location>
</feature>
<evidence type="ECO:0000313" key="4">
    <source>
        <dbReference type="Proteomes" id="UP001201980"/>
    </source>
</evidence>
<dbReference type="AlphaFoldDB" id="A0AAD5RN78"/>
<evidence type="ECO:0000256" key="2">
    <source>
        <dbReference type="SAM" id="Phobius"/>
    </source>
</evidence>
<name>A0AAD5RN78_9PEZI</name>
<dbReference type="Proteomes" id="UP001201980">
    <property type="component" value="Unassembled WGS sequence"/>
</dbReference>
<keyword evidence="4" id="KW-1185">Reference proteome</keyword>